<evidence type="ECO:0000313" key="4">
    <source>
        <dbReference type="Proteomes" id="UP000182660"/>
    </source>
</evidence>
<dbReference type="SUPFAM" id="SSF110087">
    <property type="entry name" value="DR1885-like metal-binding protein"/>
    <property type="match status" value="1"/>
</dbReference>
<dbReference type="AlphaFoldDB" id="A0A090ICV0"/>
<dbReference type="PANTHER" id="PTHR36302">
    <property type="entry name" value="BLR7088 PROTEIN"/>
    <property type="match status" value="1"/>
</dbReference>
<evidence type="ECO:0000256" key="1">
    <source>
        <dbReference type="SAM" id="SignalP"/>
    </source>
</evidence>
<keyword evidence="1" id="KW-0732">Signal</keyword>
<feature type="chain" id="PRO_5015029810" evidence="1">
    <location>
        <begin position="24"/>
        <end position="155"/>
    </location>
</feature>
<feature type="signal peptide" evidence="1">
    <location>
        <begin position="1"/>
        <end position="23"/>
    </location>
</feature>
<sequence length="155" mass="17584">MIKKIISAFLIMTSFAFSTLAVAHDYTQAHMRIDHPWSRLAAPNSKVIAGYFQLKNNSTKDDYLISASTPIADKAEIHMHAMQDGMMIMKKINKVKIGSMKTKNFEPGGLHLMIFNPKYLPKKGERFPLELNFKYAGKITVDVAIEMQGHVHDHH</sequence>
<dbReference type="PANTHER" id="PTHR36302:SF1">
    <property type="entry name" value="COPPER CHAPERONE PCU(A)C"/>
    <property type="match status" value="1"/>
</dbReference>
<dbReference type="STRING" id="80854.MVIS_2092"/>
<dbReference type="InterPro" id="IPR058248">
    <property type="entry name" value="Lxx211020-like"/>
</dbReference>
<gene>
    <name evidence="2" type="ORF">MT2528_3856</name>
    <name evidence="3" type="ORF">NVI5450_4036</name>
</gene>
<name>A0A090ICV0_9GAMM</name>
<evidence type="ECO:0000313" key="3">
    <source>
        <dbReference type="EMBL" id="SGZ14294.1"/>
    </source>
</evidence>
<dbReference type="PATRIC" id="fig|80854.5.peg.2232"/>
<dbReference type="Proteomes" id="UP000183794">
    <property type="component" value="Unassembled WGS sequence"/>
</dbReference>
<proteinExistence type="predicted"/>
<accession>A0A090ICV0</accession>
<dbReference type="KEGG" id="mvs:MVIS_2092"/>
<dbReference type="RefSeq" id="WP_045110319.1">
    <property type="nucleotide sequence ID" value="NZ_CAWQZC010000059.1"/>
</dbReference>
<dbReference type="HOGENOM" id="CLU_100939_2_2_6"/>
<dbReference type="Gene3D" id="2.60.40.1890">
    <property type="entry name" value="PCu(A)C copper chaperone"/>
    <property type="match status" value="1"/>
</dbReference>
<dbReference type="Pfam" id="PF04314">
    <property type="entry name" value="PCuAC"/>
    <property type="match status" value="1"/>
</dbReference>
<reference evidence="3 5" key="1">
    <citation type="submission" date="2016-11" db="EMBL/GenBank/DDBJ databases">
        <authorList>
            <person name="Jaros S."/>
            <person name="Januszkiewicz K."/>
            <person name="Wedrychowicz H."/>
        </authorList>
    </citation>
    <scope>NUCLEOTIDE SEQUENCE [LARGE SCALE GENOMIC DNA]</scope>
    <source>
        <strain evidence="3">NVI 5450</strain>
    </source>
</reference>
<evidence type="ECO:0000313" key="2">
    <source>
        <dbReference type="EMBL" id="SGY99487.1"/>
    </source>
</evidence>
<dbReference type="OrthoDB" id="9796962at2"/>
<dbReference type="InterPro" id="IPR007410">
    <property type="entry name" value="LpqE-like"/>
</dbReference>
<dbReference type="EMBL" id="FPLJ01000084">
    <property type="protein sequence ID" value="SGY99487.1"/>
    <property type="molecule type" value="Genomic_DNA"/>
</dbReference>
<keyword evidence="4" id="KW-1185">Reference proteome</keyword>
<dbReference type="Proteomes" id="UP000182660">
    <property type="component" value="Unassembled WGS sequence"/>
</dbReference>
<dbReference type="InterPro" id="IPR036182">
    <property type="entry name" value="PCuAC_sf"/>
</dbReference>
<evidence type="ECO:0000313" key="5">
    <source>
        <dbReference type="Proteomes" id="UP000183794"/>
    </source>
</evidence>
<protein>
    <submittedName>
        <fullName evidence="3">Uncharacterized protein</fullName>
    </submittedName>
</protein>
<organism evidence="3 5">
    <name type="scientific">Moritella viscosa</name>
    <dbReference type="NCBI Taxonomy" id="80854"/>
    <lineage>
        <taxon>Bacteria</taxon>
        <taxon>Pseudomonadati</taxon>
        <taxon>Pseudomonadota</taxon>
        <taxon>Gammaproteobacteria</taxon>
        <taxon>Alteromonadales</taxon>
        <taxon>Moritellaceae</taxon>
        <taxon>Moritella</taxon>
    </lineage>
</organism>
<dbReference type="GeneID" id="61297658"/>
<reference evidence="2 4" key="2">
    <citation type="submission" date="2016-11" db="EMBL/GenBank/DDBJ databases">
        <authorList>
            <person name="Klemetsen T."/>
        </authorList>
    </citation>
    <scope>NUCLEOTIDE SEQUENCE [LARGE SCALE GENOMIC DNA]</scope>
    <source>
        <strain evidence="2">MT 2528</strain>
    </source>
</reference>
<dbReference type="EMBL" id="FPLD01000113">
    <property type="protein sequence ID" value="SGZ14294.1"/>
    <property type="molecule type" value="Genomic_DNA"/>
</dbReference>